<evidence type="ECO:0000313" key="2">
    <source>
        <dbReference type="EMBL" id="SQH72788.1"/>
    </source>
</evidence>
<keyword evidence="3" id="KW-1185">Reference proteome</keyword>
<dbReference type="InterPro" id="IPR011990">
    <property type="entry name" value="TPR-like_helical_dom_sf"/>
</dbReference>
<dbReference type="Gene3D" id="1.25.40.10">
    <property type="entry name" value="Tetratricopeptide repeat domain"/>
    <property type="match status" value="1"/>
</dbReference>
<sequence length="604" mass="67557">MTEKKYLCQPSFRMKGERGKNLLAYRNIDPITTNPIQSMKTNIFVRIAVITMAVLGLSSCSSKLRPYSSDMVKVAPQPMELKGGRIPVSATATFAPKWFKKKAQLIITPVLRYANGETWGPSFVYQGEKVRGNERSISFAQGDAVKMDFSFHYKPDMQRSELYLHLKGKKGNKEYTLPEVKIADGVIATEALASAANSSAAIAPDAFQRIIKEAYNANIHFLIQQAEVRSKELGKKEIADWRNTVKEANEAQNKRVSVEVQAYASPDGGIELNERLSGKRESNTTASLKREFSRNRIKNVDIAAHYTAQDWEGFKELVEKSNIQDKELVLRVLQMYPDPETREREIKNISVVFKQLADDILPQLRRSRLTANVEIIGKSDDEIRSLAASKPEQLNIEELLYAATLVSNPDEQEAIYRKAIKIYPADYRAYNNIGMLYYRDGKMADAAEWFASANAKKPGNPETSMNMGLLALMNGERDKAMQLFGGAGNVPELQEARALLALSHGDYAEAVSIYGEAKTNNAAVAQILNHEYNKASQTLEQIGRPDATTAYLKAVIAARTNDMNGVINNLRSAIEQDRHMAQHAANDMEFAKYIQNAAIKELLR</sequence>
<evidence type="ECO:0000313" key="3">
    <source>
        <dbReference type="Proteomes" id="UP000249300"/>
    </source>
</evidence>
<dbReference type="AlphaFoldDB" id="A0A2X4PMM6"/>
<dbReference type="KEGG" id="pcre:NCTC12858_00617"/>
<gene>
    <name evidence="2" type="ORF">NCTC12858_00617</name>
</gene>
<proteinExistence type="predicted"/>
<dbReference type="SUPFAM" id="SSF48452">
    <property type="entry name" value="TPR-like"/>
    <property type="match status" value="1"/>
</dbReference>
<dbReference type="InterPro" id="IPR019734">
    <property type="entry name" value="TPR_rpt"/>
</dbReference>
<name>A0A2X4PMM6_9PORP</name>
<accession>A0A2X4PMM6</accession>
<dbReference type="SMART" id="SM00028">
    <property type="entry name" value="TPR"/>
    <property type="match status" value="3"/>
</dbReference>
<dbReference type="EMBL" id="LS483447">
    <property type="protein sequence ID" value="SQH72788.1"/>
    <property type="molecule type" value="Genomic_DNA"/>
</dbReference>
<keyword evidence="1" id="KW-0802">TPR repeat</keyword>
<evidence type="ECO:0000256" key="1">
    <source>
        <dbReference type="PROSITE-ProRule" id="PRU00339"/>
    </source>
</evidence>
<dbReference type="PROSITE" id="PS50005">
    <property type="entry name" value="TPR"/>
    <property type="match status" value="1"/>
</dbReference>
<feature type="repeat" description="TPR" evidence="1">
    <location>
        <begin position="427"/>
        <end position="460"/>
    </location>
</feature>
<reference evidence="2 3" key="1">
    <citation type="submission" date="2018-06" db="EMBL/GenBank/DDBJ databases">
        <authorList>
            <consortium name="Pathogen Informatics"/>
            <person name="Doyle S."/>
        </authorList>
    </citation>
    <scope>NUCLEOTIDE SEQUENCE [LARGE SCALE GENOMIC DNA]</scope>
    <source>
        <strain evidence="2 3">NCTC12858</strain>
    </source>
</reference>
<protein>
    <submittedName>
        <fullName evidence="2">Flp pilus assembly protein TadD, contains TPR repeats</fullName>
    </submittedName>
</protein>
<dbReference type="Proteomes" id="UP000249300">
    <property type="component" value="Chromosome 1"/>
</dbReference>
<organism evidence="2 3">
    <name type="scientific">Porphyromonas crevioricanis</name>
    <dbReference type="NCBI Taxonomy" id="393921"/>
    <lineage>
        <taxon>Bacteria</taxon>
        <taxon>Pseudomonadati</taxon>
        <taxon>Bacteroidota</taxon>
        <taxon>Bacteroidia</taxon>
        <taxon>Bacteroidales</taxon>
        <taxon>Porphyromonadaceae</taxon>
        <taxon>Porphyromonas</taxon>
    </lineage>
</organism>